<evidence type="ECO:0000313" key="3">
    <source>
        <dbReference type="EMBL" id="TQS84736.1"/>
    </source>
</evidence>
<dbReference type="Gene3D" id="3.90.320.10">
    <property type="match status" value="1"/>
</dbReference>
<feature type="domain" description="PD-(D/E)XK endonuclease-like" evidence="1">
    <location>
        <begin position="98"/>
        <end position="252"/>
    </location>
</feature>
<dbReference type="Pfam" id="PF12705">
    <property type="entry name" value="PDDEXK_1"/>
    <property type="match status" value="1"/>
</dbReference>
<comment type="caution">
    <text evidence="3">The sequence shown here is derived from an EMBL/GenBank/DDBJ whole genome shotgun (WGS) entry which is preliminary data.</text>
</comment>
<organism evidence="3 4">
    <name type="scientific">Candidatus Methanomassiliicoccus intestinalis</name>
    <dbReference type="NCBI Taxonomy" id="1406512"/>
    <lineage>
        <taxon>Archaea</taxon>
        <taxon>Methanobacteriati</taxon>
        <taxon>Thermoplasmatota</taxon>
        <taxon>Thermoplasmata</taxon>
        <taxon>Methanomassiliicoccales</taxon>
        <taxon>Methanomassiliicoccaceae</taxon>
        <taxon>Methanomassiliicoccus</taxon>
    </lineage>
</organism>
<dbReference type="InterPro" id="IPR047187">
    <property type="entry name" value="SF1_C_Upf1"/>
</dbReference>
<evidence type="ECO:0008006" key="5">
    <source>
        <dbReference type="Google" id="ProtNLM"/>
    </source>
</evidence>
<name>A0A8J8TFR6_9ARCH</name>
<dbReference type="InterPro" id="IPR041679">
    <property type="entry name" value="DNA2/NAM7-like_C"/>
</dbReference>
<dbReference type="RefSeq" id="WP_400256253.1">
    <property type="nucleotide sequence ID" value="NZ_CAYAYE010000015.1"/>
</dbReference>
<dbReference type="EMBL" id="LVVT01000001">
    <property type="protein sequence ID" value="TQS84736.1"/>
    <property type="molecule type" value="Genomic_DNA"/>
</dbReference>
<dbReference type="CDD" id="cd18808">
    <property type="entry name" value="SF1_C_Upf1"/>
    <property type="match status" value="1"/>
</dbReference>
<proteinExistence type="predicted"/>
<dbReference type="InterPro" id="IPR011604">
    <property type="entry name" value="PDDEXK-like_dom_sf"/>
</dbReference>
<dbReference type="SUPFAM" id="SSF52540">
    <property type="entry name" value="P-loop containing nucleoside triphosphate hydrolases"/>
    <property type="match status" value="1"/>
</dbReference>
<protein>
    <recommendedName>
        <fullName evidence="5">DNA helicase</fullName>
    </recommendedName>
</protein>
<dbReference type="Gene3D" id="3.40.50.300">
    <property type="entry name" value="P-loop containing nucleotide triphosphate hydrolases"/>
    <property type="match status" value="2"/>
</dbReference>
<accession>A0A8J8TFR6</accession>
<evidence type="ECO:0000259" key="1">
    <source>
        <dbReference type="Pfam" id="PF12705"/>
    </source>
</evidence>
<dbReference type="InterPro" id="IPR038726">
    <property type="entry name" value="PDDEXK_AddAB-type"/>
</dbReference>
<dbReference type="PANTHER" id="PTHR10887:SF341">
    <property type="entry name" value="NFX1-TYPE ZINC FINGER-CONTAINING PROTEIN 1"/>
    <property type="match status" value="1"/>
</dbReference>
<dbReference type="InterPro" id="IPR027417">
    <property type="entry name" value="P-loop_NTPase"/>
</dbReference>
<dbReference type="Pfam" id="PF13087">
    <property type="entry name" value="AAA_12"/>
    <property type="match status" value="1"/>
</dbReference>
<reference evidence="3" key="1">
    <citation type="submission" date="2016-03" db="EMBL/GenBank/DDBJ databases">
        <authorList>
            <person name="Borrel G."/>
            <person name="Mccann A."/>
            <person name="O'Toole P.W."/>
        </authorList>
    </citation>
    <scope>NUCLEOTIDE SEQUENCE</scope>
    <source>
        <strain evidence="3">183</strain>
    </source>
</reference>
<gene>
    <name evidence="3" type="ORF">A3207_01505</name>
</gene>
<sequence>MGIDIRVTDIGEYITQNSCAIKFKLRADKTSTEANFPYYHLVRSPINPILVEAGRSAEEKVSDILKNKYNIEFLGCTSKSRGVEYTDWDSFIDYLENARESKDVFMREVEICSDEGAFTLHGQMDFVILRWISGNPVIRILECKSSRKDKTYHRIQLASYVLMIKQKFAEGVVIGGVKRDVVIECTVVRVEGHAGVQDPFEVPSLNLENEMLDLRELVDINGPLYAAYISDYSHIDYHLGSKCSMCTHSAICAAENIRKRKIELLGLSISENRALKQSDIHTLDDIMSMPLEKSEELRMCPAFKSSISRLKLDAETKMAGLLDGYGYPVQAYNNGEISTLPDHVQGESRLICIYLDVEWDPVEDRLLGVAAHITDSEKYIYFEKGKNTSPDLMECDQSRNNISRMNAKEVSVIMESAWTDSSDKNDLKERELLENFFLSISNILSDIGNGTERALHFYVWSESDMRHFIDGCKRAGGDVLGNLVELLGCRAECTHNLEQVIYSSIYNEIKRKISIGKISQSLASVTSLGWFGWYFHWNRQVGNEIINFRRSFRQDIFDLIAKLDEKDGKLYSSDNGKYYEVRIMADSLISLPYWHMMWDPESVWKISDSRAYTAMTEYRNAGKSDYINGFMKAKCQALRWLDERLMPKETQSGKRQPTFIISKPPINLNELTCLKEEFKSRYSIKQACLDFLKLDHSMKESEWLSNNARPTFSRVMDGSCIPLKNISFSQNNNKIIMHAQLDLKTYGIDNEKFFEVCEFEESSFVRIIPYSGSTDSVDYSLRKGVTAIINKIDFIVGDLEALIFPGRSSNYIMSSKTSDFDDCNLGIVVSSISDFTNEKVSKRIASSSSPVFEWFNPLSPKVPPKLPILADDKLRYDRILYESSNGKLNTCQRTACIEGLECRVQLLFGPPGTGKTNTMAYATLLRLMKSGEHSIFLISANTHTAINELISRINTIIDKFVKTSNMHNEYFSKPAFVRLSDTPGEGTIDPRNIAAAKDFIASGRTVFCGTVGQIIKLSDAMVDEGFLVDSLIIDEASMMIFPHFLSLASTLDINGDIMLAGDILQLSPITSYDWNNEQREQIEILKPYQSAYAAIRGLCPQSGDSLNYVANQSPLTVTYRMNEECTDLISEIYDAEGINLISASTSKCYKSAINSFSDLWDGTGVYLIVHDEHESKKYNPYEVSIIQDILRYKDEKEDAAVITPHRAQKSALKRSLGDAIPIDTVERFQGGQCSTIIVSGTQSDATEISGNAEFILDLNRTNVIFSRAKNRLIVVCSKNLLNSVPSEAEEYENSILWKKLRSFCSTTVFKCEYKGHCVEVRIPPLV</sequence>
<dbReference type="Proteomes" id="UP000752814">
    <property type="component" value="Unassembled WGS sequence"/>
</dbReference>
<dbReference type="InterPro" id="IPR045055">
    <property type="entry name" value="DNA2/NAM7-like"/>
</dbReference>
<evidence type="ECO:0000313" key="4">
    <source>
        <dbReference type="Proteomes" id="UP000752814"/>
    </source>
</evidence>
<evidence type="ECO:0000259" key="2">
    <source>
        <dbReference type="Pfam" id="PF13087"/>
    </source>
</evidence>
<dbReference type="GO" id="GO:0031048">
    <property type="term" value="P:regulatory ncRNA-mediated heterochromatin formation"/>
    <property type="evidence" value="ECO:0007669"/>
    <property type="project" value="TreeGrafter"/>
</dbReference>
<feature type="domain" description="DNA2/NAM7 helicase-like C-terminal" evidence="2">
    <location>
        <begin position="1112"/>
        <end position="1278"/>
    </location>
</feature>
<dbReference type="PANTHER" id="PTHR10887">
    <property type="entry name" value="DNA2/NAM7 HELICASE FAMILY"/>
    <property type="match status" value="1"/>
</dbReference>
<dbReference type="Pfam" id="PF13245">
    <property type="entry name" value="AAA_19"/>
    <property type="match status" value="1"/>
</dbReference>